<dbReference type="GeneID" id="43640929"/>
<evidence type="ECO:0000256" key="1">
    <source>
        <dbReference type="SAM" id="MobiDB-lite"/>
    </source>
</evidence>
<keyword evidence="2" id="KW-0732">Signal</keyword>
<reference evidence="3 4" key="1">
    <citation type="submission" date="2019-04" db="EMBL/GenBank/DDBJ databases">
        <title>Friends and foes A comparative genomics study of 23 Aspergillus species from section Flavi.</title>
        <authorList>
            <consortium name="DOE Joint Genome Institute"/>
            <person name="Kjaerbolling I."/>
            <person name="Vesth T."/>
            <person name="Frisvad J.C."/>
            <person name="Nybo J.L."/>
            <person name="Theobald S."/>
            <person name="Kildgaard S."/>
            <person name="Isbrandt T."/>
            <person name="Kuo A."/>
            <person name="Sato A."/>
            <person name="Lyhne E.K."/>
            <person name="Kogle M.E."/>
            <person name="Wiebenga A."/>
            <person name="Kun R.S."/>
            <person name="Lubbers R.J."/>
            <person name="Makela M.R."/>
            <person name="Barry K."/>
            <person name="Chovatia M."/>
            <person name="Clum A."/>
            <person name="Daum C."/>
            <person name="Haridas S."/>
            <person name="He G."/>
            <person name="LaButti K."/>
            <person name="Lipzen A."/>
            <person name="Mondo S."/>
            <person name="Riley R."/>
            <person name="Salamov A."/>
            <person name="Simmons B.A."/>
            <person name="Magnuson J.K."/>
            <person name="Henrissat B."/>
            <person name="Mortensen U.H."/>
            <person name="Larsen T.O."/>
            <person name="Devries R.P."/>
            <person name="Grigoriev I.V."/>
            <person name="Machida M."/>
            <person name="Baker S.E."/>
            <person name="Andersen M.R."/>
        </authorList>
    </citation>
    <scope>NUCLEOTIDE SEQUENCE [LARGE SCALE GENOMIC DNA]</scope>
    <source>
        <strain evidence="3 4">CBS 117625</strain>
    </source>
</reference>
<dbReference type="AlphaFoldDB" id="A0A5N6T6D5"/>
<dbReference type="Proteomes" id="UP000325672">
    <property type="component" value="Unassembled WGS sequence"/>
</dbReference>
<keyword evidence="4" id="KW-1185">Reference proteome</keyword>
<evidence type="ECO:0000256" key="2">
    <source>
        <dbReference type="SAM" id="SignalP"/>
    </source>
</evidence>
<dbReference type="RefSeq" id="XP_031917935.1">
    <property type="nucleotide sequence ID" value="XM_032056719.1"/>
</dbReference>
<sequence length="416" mass="45016">MVSHVFLAWFLLLLASFHGEVVARRGGGGGHDSDSNSDSSSDGNNDSGSGGSDDSSSSSGCGSGGTSNALSTTYLVPRHAWNWTSQSGAYSTDSPTIYDGSYFQGEGYLSYNMTSANQCQSTKQLRLLGYAWIGPQPPYPTGPENPFIIGFKAWESTKAVSEIHTSYTQIKWEGDLCSSEPDLFGIVTTRGSASRTEASDTMIMNVSTNMTTAGAVDFNATTVADLNPRISDSDGLFRLQAESCTSHDTDMHWPATTVMQGSVTNTTLELKFSGSVDMNSTQYQSYAGRDEDLKVNFTVTFSGQFDSGNSTHALNLQQGNQTLAWVPNSAVNIASSRCGYVLVATIGIHIMALSLWDNHPRLYHIYPLKSHVLELRRLHLQPLALDPHLDLRVLVGRVDNKSSFKTRASTARNLVA</sequence>
<gene>
    <name evidence="3" type="ORF">BDV38DRAFT_268158</name>
</gene>
<name>A0A5N6T6D5_ASPPS</name>
<proteinExistence type="predicted"/>
<feature type="signal peptide" evidence="2">
    <location>
        <begin position="1"/>
        <end position="23"/>
    </location>
</feature>
<dbReference type="EMBL" id="ML743556">
    <property type="protein sequence ID" value="KAE8141872.1"/>
    <property type="molecule type" value="Genomic_DNA"/>
</dbReference>
<evidence type="ECO:0000313" key="4">
    <source>
        <dbReference type="Proteomes" id="UP000325672"/>
    </source>
</evidence>
<feature type="region of interest" description="Disordered" evidence="1">
    <location>
        <begin position="26"/>
        <end position="64"/>
    </location>
</feature>
<accession>A0A5N6T6D5</accession>
<organism evidence="3 4">
    <name type="scientific">Aspergillus pseudotamarii</name>
    <dbReference type="NCBI Taxonomy" id="132259"/>
    <lineage>
        <taxon>Eukaryota</taxon>
        <taxon>Fungi</taxon>
        <taxon>Dikarya</taxon>
        <taxon>Ascomycota</taxon>
        <taxon>Pezizomycotina</taxon>
        <taxon>Eurotiomycetes</taxon>
        <taxon>Eurotiomycetidae</taxon>
        <taxon>Eurotiales</taxon>
        <taxon>Aspergillaceae</taxon>
        <taxon>Aspergillus</taxon>
        <taxon>Aspergillus subgen. Circumdati</taxon>
    </lineage>
</organism>
<protein>
    <submittedName>
        <fullName evidence="3">Uncharacterized protein</fullName>
    </submittedName>
</protein>
<feature type="chain" id="PRO_5024994693" evidence="2">
    <location>
        <begin position="24"/>
        <end position="416"/>
    </location>
</feature>
<dbReference type="OrthoDB" id="4869700at2759"/>
<feature type="compositionally biased region" description="Low complexity" evidence="1">
    <location>
        <begin position="36"/>
        <end position="60"/>
    </location>
</feature>
<evidence type="ECO:0000313" key="3">
    <source>
        <dbReference type="EMBL" id="KAE8141872.1"/>
    </source>
</evidence>